<keyword evidence="4" id="KW-0482">Metalloprotease</keyword>
<dbReference type="Proteomes" id="UP000029669">
    <property type="component" value="Chromosome"/>
</dbReference>
<dbReference type="HOGENOM" id="CLU_029425_2_4_9"/>
<name>A0A097AQD6_THEKI</name>
<evidence type="ECO:0000256" key="1">
    <source>
        <dbReference type="SAM" id="Coils"/>
    </source>
</evidence>
<dbReference type="SUPFAM" id="SSF51261">
    <property type="entry name" value="Duplicated hybrid motif"/>
    <property type="match status" value="1"/>
</dbReference>
<evidence type="ECO:0000313" key="4">
    <source>
        <dbReference type="EMBL" id="AIS52049.1"/>
    </source>
</evidence>
<dbReference type="Pfam" id="PF01551">
    <property type="entry name" value="Peptidase_M23"/>
    <property type="match status" value="1"/>
</dbReference>
<dbReference type="STRING" id="2325.TKV_c08670"/>
<dbReference type="EC" id="3.4.24.-" evidence="4"/>
<evidence type="ECO:0000313" key="5">
    <source>
        <dbReference type="Proteomes" id="UP000029669"/>
    </source>
</evidence>
<keyword evidence="2" id="KW-0812">Transmembrane</keyword>
<proteinExistence type="predicted"/>
<evidence type="ECO:0000256" key="2">
    <source>
        <dbReference type="SAM" id="Phobius"/>
    </source>
</evidence>
<dbReference type="PANTHER" id="PTHR21666">
    <property type="entry name" value="PEPTIDASE-RELATED"/>
    <property type="match status" value="1"/>
</dbReference>
<dbReference type="InterPro" id="IPR016047">
    <property type="entry name" value="M23ase_b-sheet_dom"/>
</dbReference>
<keyword evidence="2" id="KW-1133">Transmembrane helix</keyword>
<reference evidence="5" key="1">
    <citation type="journal article" date="2015" name="Genome Announc.">
        <title>Whole-Genome Sequences of 80 Environmental and Clinical Isolates of Burkholderia pseudomallei.</title>
        <authorList>
            <person name="Johnson S.L."/>
            <person name="Baker A.L."/>
            <person name="Chain P.S."/>
            <person name="Currie B.J."/>
            <person name="Daligault H.E."/>
            <person name="Davenport K.W."/>
            <person name="Davis C.B."/>
            <person name="Inglis T.J."/>
            <person name="Kaestli M."/>
            <person name="Koren S."/>
            <person name="Mayo M."/>
            <person name="Merritt A.J."/>
            <person name="Price E.P."/>
            <person name="Sarovich D.S."/>
            <person name="Warner J."/>
            <person name="Rosovitz M.J."/>
        </authorList>
    </citation>
    <scope>NUCLEOTIDE SEQUENCE [LARGE SCALE GENOMIC DNA]</scope>
    <source>
        <strain evidence="5">DSM 2030</strain>
    </source>
</reference>
<keyword evidence="4" id="KW-0645">Protease</keyword>
<keyword evidence="4" id="KW-0378">Hydrolase</keyword>
<feature type="domain" description="M23ase beta-sheet core" evidence="3">
    <location>
        <begin position="222"/>
        <end position="316"/>
    </location>
</feature>
<dbReference type="RefSeq" id="WP_049684859.1">
    <property type="nucleotide sequence ID" value="NZ_CP009170.1"/>
</dbReference>
<evidence type="ECO:0000259" key="3">
    <source>
        <dbReference type="Pfam" id="PF01551"/>
    </source>
</evidence>
<dbReference type="GO" id="GO:0004222">
    <property type="term" value="F:metalloendopeptidase activity"/>
    <property type="evidence" value="ECO:0007669"/>
    <property type="project" value="TreeGrafter"/>
</dbReference>
<dbReference type="InterPro" id="IPR011055">
    <property type="entry name" value="Dup_hybrid_motif"/>
</dbReference>
<keyword evidence="2" id="KW-0472">Membrane</keyword>
<accession>A0A097AQD6</accession>
<protein>
    <submittedName>
        <fullName evidence="4">Putative metalloprotease</fullName>
        <ecNumber evidence="4">3.4.24.-</ecNumber>
    </submittedName>
</protein>
<dbReference type="PANTHER" id="PTHR21666:SF270">
    <property type="entry name" value="MUREIN HYDROLASE ACTIVATOR ENVC"/>
    <property type="match status" value="1"/>
</dbReference>
<keyword evidence="1" id="KW-0175">Coiled coil</keyword>
<dbReference type="Gene3D" id="2.70.70.10">
    <property type="entry name" value="Glucose Permease (Domain IIA)"/>
    <property type="match status" value="1"/>
</dbReference>
<feature type="transmembrane region" description="Helical" evidence="2">
    <location>
        <begin position="53"/>
        <end position="75"/>
    </location>
</feature>
<dbReference type="AlphaFoldDB" id="A0A097AQD6"/>
<gene>
    <name evidence="4" type="ORF">TKV_c08670</name>
</gene>
<sequence>MKKKKKEKYLNIMIIPDSNHQIKSFRVSIPLIKTTAPLKVAVGKVLTRVSIPLIKTTAIITFSIFLAATLSLVYFGKTTSYLYTVIREKDEKIAQLTSIKEEQDKKIATLDKNAQLVNEKIKSLNELEEKVRRMVGLSTPTTSRGGLSRDARNEGSITYDNETTAQLTSEIDQKTQDLKDLISKVAARLDYLESIPSTYPVQGTITSPFGTRKSPYGYGTEFHPGIDIAVSVGTPVRAAGKGVVTYAGWLSGYGKAVIIDHGYGIQSVYGHNSQIIVKVGQTVKRGDIIAKSGNTGRSTGPHVHFEVRVNGNPVNPMNYLAKGN</sequence>
<dbReference type="OrthoDB" id="9809488at2"/>
<feature type="coiled-coil region" evidence="1">
    <location>
        <begin position="86"/>
        <end position="130"/>
    </location>
</feature>
<dbReference type="KEGG" id="tki:TKV_c08670"/>
<dbReference type="CDD" id="cd12797">
    <property type="entry name" value="M23_peptidase"/>
    <property type="match status" value="1"/>
</dbReference>
<dbReference type="EMBL" id="CP009170">
    <property type="protein sequence ID" value="AIS52049.1"/>
    <property type="molecule type" value="Genomic_DNA"/>
</dbReference>
<dbReference type="InterPro" id="IPR050570">
    <property type="entry name" value="Cell_wall_metabolism_enzyme"/>
</dbReference>
<dbReference type="eggNOG" id="COG0739">
    <property type="taxonomic scope" value="Bacteria"/>
</dbReference>
<dbReference type="FunFam" id="2.70.70.10:FF:000006">
    <property type="entry name" value="M23 family peptidase"/>
    <property type="match status" value="1"/>
</dbReference>
<organism evidence="4 5">
    <name type="scientific">Thermoanaerobacter kivui</name>
    <name type="common">Acetogenium kivui</name>
    <dbReference type="NCBI Taxonomy" id="2325"/>
    <lineage>
        <taxon>Bacteria</taxon>
        <taxon>Bacillati</taxon>
        <taxon>Bacillota</taxon>
        <taxon>Clostridia</taxon>
        <taxon>Thermoanaerobacterales</taxon>
        <taxon>Thermoanaerobacteraceae</taxon>
        <taxon>Thermoanaerobacter</taxon>
    </lineage>
</organism>
<keyword evidence="5" id="KW-1185">Reference proteome</keyword>
<dbReference type="GO" id="GO:0006508">
    <property type="term" value="P:proteolysis"/>
    <property type="evidence" value="ECO:0007669"/>
    <property type="project" value="UniProtKB-KW"/>
</dbReference>